<name>A0ABV2G8C8_9BACL</name>
<proteinExistence type="predicted"/>
<evidence type="ECO:0000313" key="3">
    <source>
        <dbReference type="EMBL" id="MET3574545.1"/>
    </source>
</evidence>
<reference evidence="3 4" key="1">
    <citation type="submission" date="2024-06" db="EMBL/GenBank/DDBJ databases">
        <title>Genomic Encyclopedia of Type Strains, Phase IV (KMG-IV): sequencing the most valuable type-strain genomes for metagenomic binning, comparative biology and taxonomic classification.</title>
        <authorList>
            <person name="Goeker M."/>
        </authorList>
    </citation>
    <scope>NUCLEOTIDE SEQUENCE [LARGE SCALE GENOMIC DNA]</scope>
    <source>
        <strain evidence="3 4">DSM 26128</strain>
    </source>
</reference>
<accession>A0ABV2G8C8</accession>
<dbReference type="InterPro" id="IPR050807">
    <property type="entry name" value="TransReg_Diox_bact_type"/>
</dbReference>
<comment type="caution">
    <text evidence="3">The sequence shown here is derived from an EMBL/GenBank/DDBJ whole genome shotgun (WGS) entry which is preliminary data.</text>
</comment>
<organism evidence="3 4">
    <name type="scientific">Bhargavaea ullalensis</name>
    <dbReference type="NCBI Taxonomy" id="1265685"/>
    <lineage>
        <taxon>Bacteria</taxon>
        <taxon>Bacillati</taxon>
        <taxon>Bacillota</taxon>
        <taxon>Bacilli</taxon>
        <taxon>Bacillales</taxon>
        <taxon>Caryophanaceae</taxon>
        <taxon>Bhargavaea</taxon>
    </lineage>
</organism>
<dbReference type="SMART" id="SM00530">
    <property type="entry name" value="HTH_XRE"/>
    <property type="match status" value="1"/>
</dbReference>
<dbReference type="EMBL" id="JBEPLW010000001">
    <property type="protein sequence ID" value="MET3574545.1"/>
    <property type="molecule type" value="Genomic_DNA"/>
</dbReference>
<evidence type="ECO:0000256" key="1">
    <source>
        <dbReference type="ARBA" id="ARBA00023125"/>
    </source>
</evidence>
<protein>
    <submittedName>
        <fullName evidence="3">Transcriptional regulator with XRE-family HTH domain</fullName>
    </submittedName>
</protein>
<feature type="domain" description="HTH cro/C1-type" evidence="2">
    <location>
        <begin position="11"/>
        <end position="65"/>
    </location>
</feature>
<dbReference type="RefSeq" id="WP_354194789.1">
    <property type="nucleotide sequence ID" value="NZ_JBEPLW010000001.1"/>
</dbReference>
<dbReference type="SUPFAM" id="SSF47413">
    <property type="entry name" value="lambda repressor-like DNA-binding domains"/>
    <property type="match status" value="1"/>
</dbReference>
<keyword evidence="1" id="KW-0238">DNA-binding</keyword>
<evidence type="ECO:0000313" key="4">
    <source>
        <dbReference type="Proteomes" id="UP001549099"/>
    </source>
</evidence>
<dbReference type="PROSITE" id="PS50943">
    <property type="entry name" value="HTH_CROC1"/>
    <property type="match status" value="1"/>
</dbReference>
<dbReference type="PANTHER" id="PTHR46797">
    <property type="entry name" value="HTH-TYPE TRANSCRIPTIONAL REGULATOR"/>
    <property type="match status" value="1"/>
</dbReference>
<dbReference type="InterPro" id="IPR001387">
    <property type="entry name" value="Cro/C1-type_HTH"/>
</dbReference>
<sequence>MNQNQSFAERLKELRLQGGMSPEELAKRIGVAKSLIWTLENGKKQPTFFQLLLIADVFQVTTDFLLDRDVMSVDVPKSADRLISQYELCLDGEPLSREELLDAMSFIRTKRMDSGMEAGVT</sequence>
<keyword evidence="4" id="KW-1185">Reference proteome</keyword>
<dbReference type="InterPro" id="IPR010982">
    <property type="entry name" value="Lambda_DNA-bd_dom_sf"/>
</dbReference>
<dbReference type="Pfam" id="PF01381">
    <property type="entry name" value="HTH_3"/>
    <property type="match status" value="1"/>
</dbReference>
<gene>
    <name evidence="3" type="ORF">ABID49_000421</name>
</gene>
<dbReference type="PANTHER" id="PTHR46797:SF1">
    <property type="entry name" value="METHYLPHOSPHONATE SYNTHASE"/>
    <property type="match status" value="1"/>
</dbReference>
<dbReference type="Proteomes" id="UP001549099">
    <property type="component" value="Unassembled WGS sequence"/>
</dbReference>
<evidence type="ECO:0000259" key="2">
    <source>
        <dbReference type="PROSITE" id="PS50943"/>
    </source>
</evidence>
<dbReference type="CDD" id="cd00093">
    <property type="entry name" value="HTH_XRE"/>
    <property type="match status" value="1"/>
</dbReference>
<dbReference type="Gene3D" id="1.10.260.40">
    <property type="entry name" value="lambda repressor-like DNA-binding domains"/>
    <property type="match status" value="1"/>
</dbReference>